<organism evidence="1 2">
    <name type="scientific">Marinomonas spartinae</name>
    <dbReference type="NCBI Taxonomy" id="1792290"/>
    <lineage>
        <taxon>Bacteria</taxon>
        <taxon>Pseudomonadati</taxon>
        <taxon>Pseudomonadota</taxon>
        <taxon>Gammaproteobacteria</taxon>
        <taxon>Oceanospirillales</taxon>
        <taxon>Oceanospirillaceae</taxon>
        <taxon>Marinomonas</taxon>
    </lineage>
</organism>
<gene>
    <name evidence="1" type="primary">thiS</name>
    <name evidence="1" type="ORF">MSP8886_01624</name>
</gene>
<dbReference type="InterPro" id="IPR016155">
    <property type="entry name" value="Mopterin_synth/thiamin_S_b"/>
</dbReference>
<dbReference type="InterPro" id="IPR003749">
    <property type="entry name" value="ThiS/MoaD-like"/>
</dbReference>
<dbReference type="AlphaFoldDB" id="A0A1A8TDM8"/>
<sequence>MKIMLNDAPYEFTGKTLEDLVIELDKSQQGIAIALNQQVIPKSLWCSTGLDEQSLVFIFESIAGG</sequence>
<dbReference type="Gene3D" id="3.10.20.30">
    <property type="match status" value="1"/>
</dbReference>
<dbReference type="OrthoDB" id="9800283at2"/>
<reference evidence="1 2" key="1">
    <citation type="submission" date="2016-06" db="EMBL/GenBank/DDBJ databases">
        <authorList>
            <person name="Kjaerup R.B."/>
            <person name="Dalgaard T.S."/>
            <person name="Juul-Madsen H.R."/>
        </authorList>
    </citation>
    <scope>NUCLEOTIDE SEQUENCE [LARGE SCALE GENOMIC DNA]</scope>
    <source>
        <strain evidence="1 2">CECT 8886</strain>
    </source>
</reference>
<proteinExistence type="predicted"/>
<protein>
    <submittedName>
        <fullName evidence="1">Sulfur carrier protein ThiS</fullName>
    </submittedName>
</protein>
<accession>A0A1A8TDM8</accession>
<dbReference type="InterPro" id="IPR012675">
    <property type="entry name" value="Beta-grasp_dom_sf"/>
</dbReference>
<dbReference type="Proteomes" id="UP000092544">
    <property type="component" value="Unassembled WGS sequence"/>
</dbReference>
<dbReference type="EMBL" id="FLOB01000003">
    <property type="protein sequence ID" value="SBS29869.1"/>
    <property type="molecule type" value="Genomic_DNA"/>
</dbReference>
<dbReference type="PANTHER" id="PTHR34472">
    <property type="entry name" value="SULFUR CARRIER PROTEIN THIS"/>
    <property type="match status" value="1"/>
</dbReference>
<dbReference type="SUPFAM" id="SSF54285">
    <property type="entry name" value="MoaD/ThiS"/>
    <property type="match status" value="1"/>
</dbReference>
<dbReference type="STRING" id="1792290.MSP8886_01624"/>
<dbReference type="RefSeq" id="WP_067014759.1">
    <property type="nucleotide sequence ID" value="NZ_FLOB01000003.1"/>
</dbReference>
<dbReference type="PANTHER" id="PTHR34472:SF1">
    <property type="entry name" value="SULFUR CARRIER PROTEIN THIS"/>
    <property type="match status" value="1"/>
</dbReference>
<dbReference type="CDD" id="cd00565">
    <property type="entry name" value="Ubl_ThiS"/>
    <property type="match status" value="1"/>
</dbReference>
<dbReference type="Pfam" id="PF02597">
    <property type="entry name" value="ThiS"/>
    <property type="match status" value="1"/>
</dbReference>
<name>A0A1A8TDM8_9GAMM</name>
<keyword evidence="2" id="KW-1185">Reference proteome</keyword>
<evidence type="ECO:0000313" key="2">
    <source>
        <dbReference type="Proteomes" id="UP000092544"/>
    </source>
</evidence>
<dbReference type="NCBIfam" id="TIGR01683">
    <property type="entry name" value="thiS"/>
    <property type="match status" value="1"/>
</dbReference>
<dbReference type="InterPro" id="IPR010035">
    <property type="entry name" value="Thi_S"/>
</dbReference>
<evidence type="ECO:0000313" key="1">
    <source>
        <dbReference type="EMBL" id="SBS29869.1"/>
    </source>
</evidence>